<dbReference type="SUPFAM" id="SSF51604">
    <property type="entry name" value="Enolase C-terminal domain-like"/>
    <property type="match status" value="1"/>
</dbReference>
<keyword evidence="1" id="KW-0479">Metal-binding</keyword>
<dbReference type="SFLD" id="SFLDG00180">
    <property type="entry name" value="muconate_cycloisomerase"/>
    <property type="match status" value="1"/>
</dbReference>
<evidence type="ECO:0000259" key="3">
    <source>
        <dbReference type="SMART" id="SM00922"/>
    </source>
</evidence>
<evidence type="ECO:0000256" key="1">
    <source>
        <dbReference type="ARBA" id="ARBA00022723"/>
    </source>
</evidence>
<reference evidence="4 5" key="1">
    <citation type="submission" date="2016-10" db="EMBL/GenBank/DDBJ databases">
        <authorList>
            <person name="de Groot N.N."/>
        </authorList>
    </citation>
    <scope>NUCLEOTIDE SEQUENCE [LARGE SCALE GENOMIC DNA]</scope>
    <source>
        <strain evidence="4 5">DSM 21668</strain>
    </source>
</reference>
<dbReference type="RefSeq" id="WP_093203473.1">
    <property type="nucleotide sequence ID" value="NZ_FNGS01000005.1"/>
</dbReference>
<dbReference type="PANTHER" id="PTHR48073">
    <property type="entry name" value="O-SUCCINYLBENZOATE SYNTHASE-RELATED"/>
    <property type="match status" value="1"/>
</dbReference>
<evidence type="ECO:0000256" key="2">
    <source>
        <dbReference type="SAM" id="MobiDB-lite"/>
    </source>
</evidence>
<dbReference type="InterPro" id="IPR013342">
    <property type="entry name" value="Mandelate_racemase_C"/>
</dbReference>
<name>A0A1G9REF1_9BACT</name>
<dbReference type="PROSITE" id="PS00909">
    <property type="entry name" value="MR_MLE_2"/>
    <property type="match status" value="1"/>
</dbReference>
<feature type="domain" description="Mandelate racemase/muconate lactonizing enzyme C-terminal" evidence="3">
    <location>
        <begin position="141"/>
        <end position="239"/>
    </location>
</feature>
<dbReference type="SUPFAM" id="SSF54826">
    <property type="entry name" value="Enolase N-terminal domain-like"/>
    <property type="match status" value="1"/>
</dbReference>
<evidence type="ECO:0000313" key="4">
    <source>
        <dbReference type="EMBL" id="SDM21440.1"/>
    </source>
</evidence>
<dbReference type="PANTHER" id="PTHR48073:SF2">
    <property type="entry name" value="O-SUCCINYLBENZOATE SYNTHASE"/>
    <property type="match status" value="1"/>
</dbReference>
<dbReference type="InterPro" id="IPR036849">
    <property type="entry name" value="Enolase-like_C_sf"/>
</dbReference>
<proteinExistence type="predicted"/>
<dbReference type="GO" id="GO:0016854">
    <property type="term" value="F:racemase and epimerase activity"/>
    <property type="evidence" value="ECO:0007669"/>
    <property type="project" value="UniProtKB-ARBA"/>
</dbReference>
<dbReference type="Pfam" id="PF13378">
    <property type="entry name" value="MR_MLE_C"/>
    <property type="match status" value="1"/>
</dbReference>
<evidence type="ECO:0000313" key="5">
    <source>
        <dbReference type="Proteomes" id="UP000198901"/>
    </source>
</evidence>
<dbReference type="OrthoDB" id="9766759at2"/>
<dbReference type="InterPro" id="IPR018110">
    <property type="entry name" value="Mandel_Rmase/mucon_lact_enz_CS"/>
</dbReference>
<dbReference type="InterPro" id="IPR029065">
    <property type="entry name" value="Enolase_C-like"/>
</dbReference>
<dbReference type="GO" id="GO:0009063">
    <property type="term" value="P:amino acid catabolic process"/>
    <property type="evidence" value="ECO:0007669"/>
    <property type="project" value="InterPro"/>
</dbReference>
<dbReference type="Gene3D" id="3.30.390.10">
    <property type="entry name" value="Enolase-like, N-terminal domain"/>
    <property type="match status" value="1"/>
</dbReference>
<sequence>MSLKVLVHKHILDFRFTAGTSRGSLTQHTAYYLSVTDDEKPGVTGIGEASPLKGLSPEYPDFEAHLHRICDEFNSYELEVFPWNLNLILDQCIDPGFPSVRFAFETALHDLLNGGTRHVFPNDFSRGKRLPINGLVWMGSREEMLAQIRQKLDAGFTTIKMKVGAIDFQQELDCLEYVRKRYSPDDITLRVDANGAWTPEEARQKLEALAALELHSVEQPIRAGQPEAMHDLCRTSPVPIALDEELIGVYDYVDKMKLVKAIQPAYLILKPTLLGGFQQCREWIEIAGRNHVGWWVTSALESNIGLNAICQFTAGFPVTLPQGLGTGSLYHNNIPSPLTVENGTIFTDPATPWDLSLTRQAGDPAHSSPVSDFLLPGKADSDI</sequence>
<dbReference type="Gene3D" id="3.20.20.120">
    <property type="entry name" value="Enolase-like C-terminal domain"/>
    <property type="match status" value="1"/>
</dbReference>
<gene>
    <name evidence="4" type="ORF">SAMN04488090_2855</name>
</gene>
<dbReference type="AlphaFoldDB" id="A0A1G9REF1"/>
<dbReference type="Proteomes" id="UP000198901">
    <property type="component" value="Unassembled WGS sequence"/>
</dbReference>
<dbReference type="SFLD" id="SFLDS00001">
    <property type="entry name" value="Enolase"/>
    <property type="match status" value="1"/>
</dbReference>
<keyword evidence="5" id="KW-1185">Reference proteome</keyword>
<dbReference type="EMBL" id="FNGS01000005">
    <property type="protein sequence ID" value="SDM21440.1"/>
    <property type="molecule type" value="Genomic_DNA"/>
</dbReference>
<dbReference type="SMART" id="SM00922">
    <property type="entry name" value="MR_MLE"/>
    <property type="match status" value="1"/>
</dbReference>
<dbReference type="GO" id="GO:0046872">
    <property type="term" value="F:metal ion binding"/>
    <property type="evidence" value="ECO:0007669"/>
    <property type="project" value="UniProtKB-KW"/>
</dbReference>
<accession>A0A1G9REF1</accession>
<dbReference type="STRING" id="563176.SAMN04488090_2855"/>
<dbReference type="InterPro" id="IPR029017">
    <property type="entry name" value="Enolase-like_N"/>
</dbReference>
<dbReference type="SFLD" id="SFLDF00009">
    <property type="entry name" value="o-succinylbenzoate_synthase"/>
    <property type="match status" value="1"/>
</dbReference>
<feature type="region of interest" description="Disordered" evidence="2">
    <location>
        <begin position="357"/>
        <end position="383"/>
    </location>
</feature>
<protein>
    <submittedName>
        <fullName evidence="4">O-succinylbenzoate synthase</fullName>
    </submittedName>
</protein>
<organism evidence="4 5">
    <name type="scientific">Siphonobacter aquaeclarae</name>
    <dbReference type="NCBI Taxonomy" id="563176"/>
    <lineage>
        <taxon>Bacteria</taxon>
        <taxon>Pseudomonadati</taxon>
        <taxon>Bacteroidota</taxon>
        <taxon>Cytophagia</taxon>
        <taxon>Cytophagales</taxon>
        <taxon>Cytophagaceae</taxon>
        <taxon>Siphonobacter</taxon>
    </lineage>
</organism>
<dbReference type="CDD" id="cd03320">
    <property type="entry name" value="OSBS"/>
    <property type="match status" value="1"/>
</dbReference>